<dbReference type="Proteomes" id="UP000002630">
    <property type="component" value="Linkage Group LG09"/>
</dbReference>
<accession>D7FUD4</accession>
<feature type="region of interest" description="Disordered" evidence="1">
    <location>
        <begin position="759"/>
        <end position="782"/>
    </location>
</feature>
<dbReference type="EMBL" id="FN648453">
    <property type="protein sequence ID" value="CBJ26204.1"/>
    <property type="molecule type" value="Genomic_DNA"/>
</dbReference>
<feature type="region of interest" description="Disordered" evidence="1">
    <location>
        <begin position="397"/>
        <end position="419"/>
    </location>
</feature>
<dbReference type="InParanoid" id="D7FUD4"/>
<feature type="compositionally biased region" description="Basic and acidic residues" evidence="1">
    <location>
        <begin position="397"/>
        <end position="412"/>
    </location>
</feature>
<name>D7FUD4_ECTSI</name>
<keyword evidence="3" id="KW-1185">Reference proteome</keyword>
<gene>
    <name evidence="2" type="ORF">Esi_0027_0073</name>
</gene>
<evidence type="ECO:0000256" key="1">
    <source>
        <dbReference type="SAM" id="MobiDB-lite"/>
    </source>
</evidence>
<feature type="region of interest" description="Disordered" evidence="1">
    <location>
        <begin position="434"/>
        <end position="470"/>
    </location>
</feature>
<dbReference type="EMBL" id="FN649734">
    <property type="protein sequence ID" value="CBJ26204.1"/>
    <property type="molecule type" value="Genomic_DNA"/>
</dbReference>
<proteinExistence type="predicted"/>
<dbReference type="AlphaFoldDB" id="D7FUD4"/>
<protein>
    <submittedName>
        <fullName evidence="2">Uncharacterized protein</fullName>
    </submittedName>
</protein>
<evidence type="ECO:0000313" key="3">
    <source>
        <dbReference type="Proteomes" id="UP000002630"/>
    </source>
</evidence>
<organism evidence="2 3">
    <name type="scientific">Ectocarpus siliculosus</name>
    <name type="common">Brown alga</name>
    <name type="synonym">Conferva siliculosa</name>
    <dbReference type="NCBI Taxonomy" id="2880"/>
    <lineage>
        <taxon>Eukaryota</taxon>
        <taxon>Sar</taxon>
        <taxon>Stramenopiles</taxon>
        <taxon>Ochrophyta</taxon>
        <taxon>PX clade</taxon>
        <taxon>Phaeophyceae</taxon>
        <taxon>Ectocarpales</taxon>
        <taxon>Ectocarpaceae</taxon>
        <taxon>Ectocarpus</taxon>
    </lineage>
</organism>
<feature type="compositionally biased region" description="Polar residues" evidence="1">
    <location>
        <begin position="759"/>
        <end position="775"/>
    </location>
</feature>
<reference evidence="2 3" key="1">
    <citation type="journal article" date="2010" name="Nature">
        <title>The Ectocarpus genome and the independent evolution of multicellularity in brown algae.</title>
        <authorList>
            <person name="Cock J.M."/>
            <person name="Sterck L."/>
            <person name="Rouze P."/>
            <person name="Scornet D."/>
            <person name="Allen A.E."/>
            <person name="Amoutzias G."/>
            <person name="Anthouard V."/>
            <person name="Artiguenave F."/>
            <person name="Aury J.M."/>
            <person name="Badger J.H."/>
            <person name="Beszteri B."/>
            <person name="Billiau K."/>
            <person name="Bonnet E."/>
            <person name="Bothwell J.H."/>
            <person name="Bowler C."/>
            <person name="Boyen C."/>
            <person name="Brownlee C."/>
            <person name="Carrano C.J."/>
            <person name="Charrier B."/>
            <person name="Cho G.Y."/>
            <person name="Coelho S.M."/>
            <person name="Collen J."/>
            <person name="Corre E."/>
            <person name="Da Silva C."/>
            <person name="Delage L."/>
            <person name="Delaroque N."/>
            <person name="Dittami S.M."/>
            <person name="Doulbeau S."/>
            <person name="Elias M."/>
            <person name="Farnham G."/>
            <person name="Gachon C.M."/>
            <person name="Gschloessl B."/>
            <person name="Heesch S."/>
            <person name="Jabbari K."/>
            <person name="Jubin C."/>
            <person name="Kawai H."/>
            <person name="Kimura K."/>
            <person name="Kloareg B."/>
            <person name="Kupper F.C."/>
            <person name="Lang D."/>
            <person name="Le Bail A."/>
            <person name="Leblanc C."/>
            <person name="Lerouge P."/>
            <person name="Lohr M."/>
            <person name="Lopez P.J."/>
            <person name="Martens C."/>
            <person name="Maumus F."/>
            <person name="Michel G."/>
            <person name="Miranda-Saavedra D."/>
            <person name="Morales J."/>
            <person name="Moreau H."/>
            <person name="Motomura T."/>
            <person name="Nagasato C."/>
            <person name="Napoli C.A."/>
            <person name="Nelson D.R."/>
            <person name="Nyvall-Collen P."/>
            <person name="Peters A.F."/>
            <person name="Pommier C."/>
            <person name="Potin P."/>
            <person name="Poulain J."/>
            <person name="Quesneville H."/>
            <person name="Read B."/>
            <person name="Rensing S.A."/>
            <person name="Ritter A."/>
            <person name="Rousvoal S."/>
            <person name="Samanta M."/>
            <person name="Samson G."/>
            <person name="Schroeder D.C."/>
            <person name="Segurens B."/>
            <person name="Strittmatter M."/>
            <person name="Tonon T."/>
            <person name="Tregear J.W."/>
            <person name="Valentin K."/>
            <person name="von Dassow P."/>
            <person name="Yamagishi T."/>
            <person name="Van de Peer Y."/>
            <person name="Wincker P."/>
        </authorList>
    </citation>
    <scope>NUCLEOTIDE SEQUENCE [LARGE SCALE GENOMIC DNA]</scope>
    <source>
        <strain evidence="3">Ec32 / CCAP1310/4</strain>
    </source>
</reference>
<dbReference type="OrthoDB" id="10490034at2759"/>
<feature type="region of interest" description="Disordered" evidence="1">
    <location>
        <begin position="102"/>
        <end position="128"/>
    </location>
</feature>
<feature type="compositionally biased region" description="Low complexity" evidence="1">
    <location>
        <begin position="436"/>
        <end position="449"/>
    </location>
</feature>
<feature type="compositionally biased region" description="Polar residues" evidence="1">
    <location>
        <begin position="544"/>
        <end position="558"/>
    </location>
</feature>
<evidence type="ECO:0000313" key="2">
    <source>
        <dbReference type="EMBL" id="CBJ26204.1"/>
    </source>
</evidence>
<feature type="compositionally biased region" description="Basic and acidic residues" evidence="1">
    <location>
        <begin position="461"/>
        <end position="470"/>
    </location>
</feature>
<sequence length="782" mass="83612">MLLPGQLPSQMGGKRVGSTAKIDSSVPFGFLLGERYSGYKQAINTSRNLKPMPSKLPKLFWGLSTEQRRVLAARMLEAGHSGDSLERAIRLAIWGESSSRRSMRVPSRSQPWDNPHKIEGGLNGIGPDGRPIVPERFRPREPFLLVKADEVHTFDAGHRVEKPHERADCGPARRRRVIQENMRARVQVQEDYLAGLEQDRREWRRYQVQAVKTKSVAVKQRRLRMRLAYGTDLSDGIGSDITSCAPEFEELRREKQEMARAWRAVRQAELKANGDSARMRRWEKEVLRTIRTETSKSLSAPGTSFERENATCSGADQELAHALHQLSVEHAVNGYTQPSPEYGGKNFGNCEEEEGPEVAPAPGGDGGAGVQGGLAVRGGSAEATVQLLQPLLVRDSKAETDRTTTQQFERETASAGGVEEARGRGVVGLAGSTNPAAAGAEAEGTTAGGYTRAPAASEKTSQAEEAKKGDEAITNMVEKLLRTSSSVALAVAKPLSIKRPPALEVEEDPHQVKLVSRIRSRKPTFPPPPRAKSGRAFVGGGYRTNPSTPSQRVSSSECRGNRFLEQEPFGSYVTGGVVGVVGGVGGRVAAVTVSCLSPNVNGEGRKGSNRRESGVATAGGILDLEAVTEAAGRLNGTGGHSPSLVNRVPHNPRNRFAPMAESEVARFLQQGNDRYLSSAAGNGAGGGHEIIGLNEDHGTTAAAVAAAPAPAPAAATPGGAGTGIGRRLLVVGESTGRDEDGARTVLVSASENARLFRLSSTPLDGWQTNRTSTTGNKRRERS</sequence>
<feature type="region of interest" description="Disordered" evidence="1">
    <location>
        <begin position="520"/>
        <end position="558"/>
    </location>
</feature>